<dbReference type="InterPro" id="IPR004474">
    <property type="entry name" value="LytR_CpsA_psr"/>
</dbReference>
<dbReference type="Pfam" id="PF03816">
    <property type="entry name" value="LytR_cpsA_psr"/>
    <property type="match status" value="1"/>
</dbReference>
<comment type="caution">
    <text evidence="3">The sequence shown here is derived from an EMBL/GenBank/DDBJ whole genome shotgun (WGS) entry which is preliminary data.</text>
</comment>
<dbReference type="Gene3D" id="3.40.630.190">
    <property type="entry name" value="LCP protein"/>
    <property type="match status" value="1"/>
</dbReference>
<dbReference type="Proteomes" id="UP000242246">
    <property type="component" value="Unassembled WGS sequence"/>
</dbReference>
<dbReference type="InterPro" id="IPR050922">
    <property type="entry name" value="LytR/CpsA/Psr_CW_biosynth"/>
</dbReference>
<accession>A0A2A5RWX7</accession>
<dbReference type="AlphaFoldDB" id="A0A2A5RWX7"/>
<evidence type="ECO:0000313" key="4">
    <source>
        <dbReference type="Proteomes" id="UP000242246"/>
    </source>
</evidence>
<organism evidence="3 4">
    <name type="scientific">Pseudolactococcus plantarum</name>
    <dbReference type="NCBI Taxonomy" id="1365"/>
    <lineage>
        <taxon>Bacteria</taxon>
        <taxon>Bacillati</taxon>
        <taxon>Bacillota</taxon>
        <taxon>Bacilli</taxon>
        <taxon>Lactobacillales</taxon>
        <taxon>Streptococcaceae</taxon>
        <taxon>Pseudolactococcus</taxon>
    </lineage>
</organism>
<dbReference type="PANTHER" id="PTHR33392">
    <property type="entry name" value="POLYISOPRENYL-TEICHOIC ACID--PEPTIDOGLYCAN TEICHOIC ACID TRANSFERASE TAGU"/>
    <property type="match status" value="1"/>
</dbReference>
<evidence type="ECO:0000259" key="2">
    <source>
        <dbReference type="Pfam" id="PF03816"/>
    </source>
</evidence>
<name>A0A2A5RWX7_9LACT</name>
<proteinExistence type="inferred from homology"/>
<gene>
    <name evidence="3" type="ORF">RU87_GL000439</name>
</gene>
<reference evidence="3 4" key="1">
    <citation type="submission" date="2014-12" db="EMBL/GenBank/DDBJ databases">
        <title>Draft genome sequences of 10 type strains of Lactococcus.</title>
        <authorList>
            <person name="Sun Z."/>
            <person name="Zhong Z."/>
            <person name="Liu W."/>
            <person name="Zhang W."/>
            <person name="Zhang H."/>
        </authorList>
    </citation>
    <scope>NUCLEOTIDE SEQUENCE [LARGE SCALE GENOMIC DNA]</scope>
    <source>
        <strain evidence="3 4">DSM 20686</strain>
    </source>
</reference>
<protein>
    <submittedName>
        <fullName evidence="3">Transcription regulator</fullName>
    </submittedName>
</protein>
<comment type="similarity">
    <text evidence="1">Belongs to the LytR/CpsA/Psr (LCP) family.</text>
</comment>
<feature type="domain" description="Cell envelope-related transcriptional attenuator" evidence="2">
    <location>
        <begin position="51"/>
        <end position="188"/>
    </location>
</feature>
<dbReference type="PANTHER" id="PTHR33392:SF6">
    <property type="entry name" value="POLYISOPRENYL-TEICHOIC ACID--PEPTIDOGLYCAN TEICHOIC ACID TRANSFERASE TAGU"/>
    <property type="match status" value="1"/>
</dbReference>
<sequence>MGKAYMDVKKASDKSYQPIKRTTQATLPSLKAKSPFSFLFLGVNGKSVNDILVLTVNPKQNKTTVVSLNRDIYLTSESTTLKELYEQKGVAGEVDALQKLLGTDIPKYMTFDMSGLGEFVSAAGGIKVQNETHFISNGYEFKPGTLTLTKEDEVKAYLTKVGDDDKKAESMLIDREQAVLIAIIPKLKSINTVLKYPKFITAFGDNIKTDFVFGNIKALGLNYHSVLGNITKENLKPTKTTIDDVEQKILSEEQINKAHDRIQSALSE</sequence>
<keyword evidence="4" id="KW-1185">Reference proteome</keyword>
<dbReference type="EMBL" id="JXJX01000012">
    <property type="protein sequence ID" value="PCS05729.1"/>
    <property type="molecule type" value="Genomic_DNA"/>
</dbReference>
<evidence type="ECO:0000256" key="1">
    <source>
        <dbReference type="ARBA" id="ARBA00006068"/>
    </source>
</evidence>
<evidence type="ECO:0000313" key="3">
    <source>
        <dbReference type="EMBL" id="PCS05729.1"/>
    </source>
</evidence>
<dbReference type="STRING" id="1348632.GCA_001591745_01593"/>